<dbReference type="PANTHER" id="PTHR31157:SF1">
    <property type="entry name" value="SCP DOMAIN-CONTAINING PROTEIN"/>
    <property type="match status" value="1"/>
</dbReference>
<dbReference type="PANTHER" id="PTHR31157">
    <property type="entry name" value="SCP DOMAIN-CONTAINING PROTEIN"/>
    <property type="match status" value="1"/>
</dbReference>
<dbReference type="SUPFAM" id="SSF55797">
    <property type="entry name" value="PR-1-like"/>
    <property type="match status" value="1"/>
</dbReference>
<reference evidence="3" key="1">
    <citation type="submission" date="2020-09" db="EMBL/GenBank/DDBJ databases">
        <title>A novel bacterium of genus Bacillus, isolated from South China Sea.</title>
        <authorList>
            <person name="Huang H."/>
            <person name="Mo K."/>
            <person name="Hu Y."/>
        </authorList>
    </citation>
    <scope>NUCLEOTIDE SEQUENCE</scope>
    <source>
        <strain evidence="3">IB182487</strain>
    </source>
</reference>
<dbReference type="Pfam" id="PF00188">
    <property type="entry name" value="CAP"/>
    <property type="match status" value="1"/>
</dbReference>
<organism evidence="3 4">
    <name type="scientific">Metabacillus arenae</name>
    <dbReference type="NCBI Taxonomy" id="2771434"/>
    <lineage>
        <taxon>Bacteria</taxon>
        <taxon>Bacillati</taxon>
        <taxon>Bacillota</taxon>
        <taxon>Bacilli</taxon>
        <taxon>Bacillales</taxon>
        <taxon>Bacillaceae</taxon>
        <taxon>Metabacillus</taxon>
    </lineage>
</organism>
<dbReference type="AlphaFoldDB" id="A0A926RWN1"/>
<keyword evidence="4" id="KW-1185">Reference proteome</keyword>
<dbReference type="CDD" id="cd05379">
    <property type="entry name" value="CAP_bacterial"/>
    <property type="match status" value="1"/>
</dbReference>
<proteinExistence type="predicted"/>
<feature type="region of interest" description="Disordered" evidence="1">
    <location>
        <begin position="1"/>
        <end position="88"/>
    </location>
</feature>
<dbReference type="InterPro" id="IPR014044">
    <property type="entry name" value="CAP_dom"/>
</dbReference>
<dbReference type="Gene3D" id="3.40.33.10">
    <property type="entry name" value="CAP"/>
    <property type="match status" value="1"/>
</dbReference>
<name>A0A926RWN1_9BACI</name>
<evidence type="ECO:0000313" key="4">
    <source>
        <dbReference type="Proteomes" id="UP000626844"/>
    </source>
</evidence>
<feature type="domain" description="SCP" evidence="2">
    <location>
        <begin position="95"/>
        <end position="207"/>
    </location>
</feature>
<gene>
    <name evidence="3" type="ORF">IC621_07585</name>
</gene>
<dbReference type="InterPro" id="IPR014258">
    <property type="entry name" value="CAP_domain_YkwD-like"/>
</dbReference>
<evidence type="ECO:0000256" key="1">
    <source>
        <dbReference type="SAM" id="MobiDB-lite"/>
    </source>
</evidence>
<protein>
    <recommendedName>
        <fullName evidence="2">SCP domain-containing protein</fullName>
    </recommendedName>
</protein>
<accession>A0A926RWN1</accession>
<feature type="compositionally biased region" description="Low complexity" evidence="1">
    <location>
        <begin position="1"/>
        <end position="13"/>
    </location>
</feature>
<sequence>MNQNQQNGQVPNNFLQGDIQQRIPGQQEPETQMPAPDQAPDQLPDGQPDQTPDQGQGQLPNQQPGQGQAPEQGQGQEQQPNEGQNMDAAEKQVIDLTNAERKKNGLSPLSADNSLANVAQKKSDDMKKNNYFSHNSPTHGSPFEMMQNHGEDYQTAGENIAQGQQSPEEVVDAWMKSQGHRENILNGDFTHIGIGYTQDGHYWTQMFIGK</sequence>
<comment type="caution">
    <text evidence="3">The sequence shown here is derived from an EMBL/GenBank/DDBJ whole genome shotgun (WGS) entry which is preliminary data.</text>
</comment>
<evidence type="ECO:0000313" key="3">
    <source>
        <dbReference type="EMBL" id="MBD1380086.1"/>
    </source>
</evidence>
<dbReference type="InterPro" id="IPR035940">
    <property type="entry name" value="CAP_sf"/>
</dbReference>
<evidence type="ECO:0000259" key="2">
    <source>
        <dbReference type="Pfam" id="PF00188"/>
    </source>
</evidence>
<dbReference type="Proteomes" id="UP000626844">
    <property type="component" value="Unassembled WGS sequence"/>
</dbReference>
<dbReference type="NCBIfam" id="TIGR02909">
    <property type="entry name" value="spore_YkwD"/>
    <property type="match status" value="1"/>
</dbReference>
<dbReference type="EMBL" id="JACXAI010000007">
    <property type="protein sequence ID" value="MBD1380086.1"/>
    <property type="molecule type" value="Genomic_DNA"/>
</dbReference>
<feature type="compositionally biased region" description="Low complexity" evidence="1">
    <location>
        <begin position="34"/>
        <end position="85"/>
    </location>
</feature>